<evidence type="ECO:0000313" key="3">
    <source>
        <dbReference type="Proteomes" id="UP001551675"/>
    </source>
</evidence>
<dbReference type="EC" id="2.3.1.-" evidence="2"/>
<accession>A0ABV3GMZ0</accession>
<dbReference type="GO" id="GO:0016746">
    <property type="term" value="F:acyltransferase activity"/>
    <property type="evidence" value="ECO:0007669"/>
    <property type="project" value="UniProtKB-KW"/>
</dbReference>
<evidence type="ECO:0000313" key="2">
    <source>
        <dbReference type="EMBL" id="MEV0972672.1"/>
    </source>
</evidence>
<dbReference type="EMBL" id="JBFALK010000017">
    <property type="protein sequence ID" value="MEV0972672.1"/>
    <property type="molecule type" value="Genomic_DNA"/>
</dbReference>
<dbReference type="InterPro" id="IPR000182">
    <property type="entry name" value="GNAT_dom"/>
</dbReference>
<dbReference type="Proteomes" id="UP001551675">
    <property type="component" value="Unassembled WGS sequence"/>
</dbReference>
<reference evidence="2 3" key="1">
    <citation type="submission" date="2024-06" db="EMBL/GenBank/DDBJ databases">
        <title>The Natural Products Discovery Center: Release of the First 8490 Sequenced Strains for Exploring Actinobacteria Biosynthetic Diversity.</title>
        <authorList>
            <person name="Kalkreuter E."/>
            <person name="Kautsar S.A."/>
            <person name="Yang D."/>
            <person name="Bader C.D."/>
            <person name="Teijaro C.N."/>
            <person name="Fluegel L."/>
            <person name="Davis C.M."/>
            <person name="Simpson J.R."/>
            <person name="Lauterbach L."/>
            <person name="Steele A.D."/>
            <person name="Gui C."/>
            <person name="Meng S."/>
            <person name="Li G."/>
            <person name="Viehrig K."/>
            <person name="Ye F."/>
            <person name="Su P."/>
            <person name="Kiefer A.F."/>
            <person name="Nichols A."/>
            <person name="Cepeda A.J."/>
            <person name="Yan W."/>
            <person name="Fan B."/>
            <person name="Jiang Y."/>
            <person name="Adhikari A."/>
            <person name="Zheng C.-J."/>
            <person name="Schuster L."/>
            <person name="Cowan T.M."/>
            <person name="Smanski M.J."/>
            <person name="Chevrette M.G."/>
            <person name="De Carvalho L.P.S."/>
            <person name="Shen B."/>
        </authorList>
    </citation>
    <scope>NUCLEOTIDE SEQUENCE [LARGE SCALE GENOMIC DNA]</scope>
    <source>
        <strain evidence="2 3">NPDC050100</strain>
    </source>
</reference>
<sequence>MPSPSEFVLLLREIPVHPHLEESTLLAAAVADAAAEVSPARCRMYVLADIGRPAASPPLAAALVETEKTGRLAWIRELAVAEPFRRRGLGRRLLADLLTELRADGVREIGCAVGRGTEREQVAAEQDLPVLALLRGAGFGPPLPGTGERWRAFSYDSQETRRIATDAAVLLTREL</sequence>
<evidence type="ECO:0000259" key="1">
    <source>
        <dbReference type="PROSITE" id="PS51186"/>
    </source>
</evidence>
<dbReference type="Gene3D" id="3.40.630.30">
    <property type="match status" value="1"/>
</dbReference>
<organism evidence="2 3">
    <name type="scientific">Microtetraspora glauca</name>
    <dbReference type="NCBI Taxonomy" id="1996"/>
    <lineage>
        <taxon>Bacteria</taxon>
        <taxon>Bacillati</taxon>
        <taxon>Actinomycetota</taxon>
        <taxon>Actinomycetes</taxon>
        <taxon>Streptosporangiales</taxon>
        <taxon>Streptosporangiaceae</taxon>
        <taxon>Microtetraspora</taxon>
    </lineage>
</organism>
<feature type="domain" description="N-acetyltransferase" evidence="1">
    <location>
        <begin position="9"/>
        <end position="162"/>
    </location>
</feature>
<comment type="caution">
    <text evidence="2">The sequence shown here is derived from an EMBL/GenBank/DDBJ whole genome shotgun (WGS) entry which is preliminary data.</text>
</comment>
<gene>
    <name evidence="2" type="ORF">AB0I59_29055</name>
</gene>
<dbReference type="SUPFAM" id="SSF55729">
    <property type="entry name" value="Acyl-CoA N-acyltransferases (Nat)"/>
    <property type="match status" value="1"/>
</dbReference>
<proteinExistence type="predicted"/>
<dbReference type="PROSITE" id="PS51186">
    <property type="entry name" value="GNAT"/>
    <property type="match status" value="1"/>
</dbReference>
<keyword evidence="3" id="KW-1185">Reference proteome</keyword>
<keyword evidence="2" id="KW-0012">Acyltransferase</keyword>
<dbReference type="Pfam" id="PF00583">
    <property type="entry name" value="Acetyltransf_1"/>
    <property type="match status" value="1"/>
</dbReference>
<dbReference type="InterPro" id="IPR016181">
    <property type="entry name" value="Acyl_CoA_acyltransferase"/>
</dbReference>
<name>A0ABV3GMZ0_MICGL</name>
<keyword evidence="2" id="KW-0808">Transferase</keyword>
<protein>
    <submittedName>
        <fullName evidence="2">GNAT family N-acetyltransferase</fullName>
        <ecNumber evidence="2">2.3.1.-</ecNumber>
    </submittedName>
</protein>
<dbReference type="RefSeq" id="WP_061257924.1">
    <property type="nucleotide sequence ID" value="NZ_JBFALK010000017.1"/>
</dbReference>